<feature type="region of interest" description="Disordered" evidence="3">
    <location>
        <begin position="31"/>
        <end position="58"/>
    </location>
</feature>
<dbReference type="Gene3D" id="1.25.10.10">
    <property type="entry name" value="Leucine-rich Repeat Variant"/>
    <property type="match status" value="1"/>
</dbReference>
<feature type="compositionally biased region" description="Acidic residues" evidence="3">
    <location>
        <begin position="1024"/>
        <end position="1035"/>
    </location>
</feature>
<gene>
    <name evidence="6" type="primary">PSY2</name>
    <name evidence="6" type="ORF">OC846_004884</name>
</gene>
<dbReference type="InterPro" id="IPR006887">
    <property type="entry name" value="P4R3-like_central_dom"/>
</dbReference>
<feature type="domain" description="Serine/threonine-protein phosphatase 4 regulatory subunit 3-like central" evidence="4">
    <location>
        <begin position="479"/>
        <end position="985"/>
    </location>
</feature>
<proteinExistence type="predicted"/>
<sequence>MILADATLFDGEGVNAAPAGPVAAASAPAPALSEAGPSASASFSIPADDLSDPSSSSSATTAAAATAAAVSDPIPVPAAQPPLPAASLANGGLGIMPQNLLQLPIQPHTDTSPPWLNGFHSEAATADALEALASTDLSSLTAGDTSSSSILSPTSTVCRGSYHQCGTARRVKVYELQNDSWFDRGTGYCAGVYDEARDEALLVARKEEACTLLARNGLATGSNDGEAADGIPPGDLSILPTAASSDTNAVPAAPNLASVELPSSSEAANEPSSSAPSEAAAAPAANPPPSAEISATGSTDQVASTSTAAGSSTSNAPGTALGIPTVDTTPMSGSKPLESEYVIVVSEDLNTDDVILKSRVLRDDVYQRQAETLVVWTEADGTDMALSFQEAEGCHELWEFLTEVQKHFILVDSRGGADGYALDPDGDDSPTGTPNPNSPAHTLGFGPGSMDDISLAIENFTLPDPSLATLHQIELRVKDAASKGQSVRDRVAEWLLRENYIKKLLPVFNDAEELEVLDSLHLLCTIIQSILMLNDNAIFEHILQDDVFLGVVGMLEYDPEYPKSKASYREYLSDPSRYRKVVEIKDETIVRKIHQTYRLLYLKDVILARVLDDPTFSILNSFVFYNQVDIINYCISNEEFLNELFGIFEAEQNQPEARKFEAVFFLQQLCAMGKQIQLPNRIALYRTLTEWGLLSVVEYALGQDDQKLRNAAAEVLMTIIEYDANSVRWHILEQAEQQTKPLMTVLVDLLHTEKDLGLKTQMAEAVRVLLETNPDGPSAQLAAAAHTAAGLTGRAPTASDPDKFLSWLYEGEIEHLFSPLRELPEYRFLNGDRLIDLENRTRSALCGHLCDLFCFTMLHHSFRSQFYLISSGISRRIATLLFAKEKHIRLGCLRFFKICLGSHNQYTNRHLTGMGLMDAILSVAASEADRDNLVSSACLEFFDLIRRENMKMLIAHLMENYADKLKALSEHRLVGKTFAGLALQYHKNNEVHTMEPDNTAQKAEEARRKRDLERRAGNRSTMDAAEEDYFNDADEDEKPAVTKTIATKRSLRNLGARKSAAAAASSSNATKLVDYGDDDAEDDVSLTSSNGTAVSSDDADAKSNASSSTTLSADAATNGGGFIPEGSAEEQNKPEVKSSSRLKRRRSQTSDGHGVGADGEADEDMLDRLAKKTATAGKRRSAAAAGDVDMVAAMNAKGSTEEAASVTGNEADATEDREGKEDEEDEELEGGFIRVDMPTSPSAAKTTNAGRAGKSGRSSAGSDKTSSKKISINLKSFTGKGRGSGASSTGAGNKSK</sequence>
<feature type="compositionally biased region" description="Low complexity" evidence="3">
    <location>
        <begin position="303"/>
        <end position="320"/>
    </location>
</feature>
<feature type="compositionally biased region" description="Basic and acidic residues" evidence="3">
    <location>
        <begin position="1002"/>
        <end position="1016"/>
    </location>
</feature>
<evidence type="ECO:0000256" key="3">
    <source>
        <dbReference type="SAM" id="MobiDB-lite"/>
    </source>
</evidence>
<protein>
    <submittedName>
        <fullName evidence="6">Platinum sensitivity protein</fullName>
    </submittedName>
</protein>
<feature type="compositionally biased region" description="Low complexity" evidence="3">
    <location>
        <begin position="1249"/>
        <end position="1262"/>
    </location>
</feature>
<feature type="compositionally biased region" description="Low complexity" evidence="3">
    <location>
        <begin position="1102"/>
        <end position="1117"/>
    </location>
</feature>
<dbReference type="InterPro" id="IPR011989">
    <property type="entry name" value="ARM-like"/>
</dbReference>
<evidence type="ECO:0000256" key="1">
    <source>
        <dbReference type="ARBA" id="ARBA00004123"/>
    </source>
</evidence>
<dbReference type="InterPro" id="IPR051137">
    <property type="entry name" value="PP4R3-like"/>
</dbReference>
<evidence type="ECO:0000259" key="4">
    <source>
        <dbReference type="Pfam" id="PF04802"/>
    </source>
</evidence>
<name>A0AAN6GRK2_9BASI</name>
<feature type="compositionally biased region" description="Polar residues" evidence="3">
    <location>
        <begin position="1239"/>
        <end position="1248"/>
    </location>
</feature>
<dbReference type="InterPro" id="IPR016024">
    <property type="entry name" value="ARM-type_fold"/>
</dbReference>
<dbReference type="GO" id="GO:0005654">
    <property type="term" value="C:nucleoplasm"/>
    <property type="evidence" value="ECO:0007669"/>
    <property type="project" value="TreeGrafter"/>
</dbReference>
<dbReference type="PANTHER" id="PTHR23318:SF0">
    <property type="entry name" value="SERINE_THREONINE-PROTEIN PHOSPHATASE 4 REGULATORY SUBUNIT 3"/>
    <property type="match status" value="1"/>
</dbReference>
<keyword evidence="2" id="KW-0539">Nucleus</keyword>
<feature type="compositionally biased region" description="Low complexity" evidence="3">
    <location>
        <begin position="262"/>
        <end position="284"/>
    </location>
</feature>
<evidence type="ECO:0000256" key="2">
    <source>
        <dbReference type="ARBA" id="ARBA00023242"/>
    </source>
</evidence>
<feature type="domain" description="PP4R3 EVH1-like" evidence="5">
    <location>
        <begin position="336"/>
        <end position="409"/>
    </location>
</feature>
<feature type="region of interest" description="Disordered" evidence="3">
    <location>
        <begin position="261"/>
        <end position="334"/>
    </location>
</feature>
<dbReference type="Pfam" id="PF04802">
    <property type="entry name" value="PP4R3"/>
    <property type="match status" value="1"/>
</dbReference>
<feature type="region of interest" description="Disordered" evidence="3">
    <location>
        <begin position="1055"/>
        <end position="1166"/>
    </location>
</feature>
<dbReference type="GO" id="GO:0030289">
    <property type="term" value="C:protein phosphatase 4 complex"/>
    <property type="evidence" value="ECO:0007669"/>
    <property type="project" value="TreeGrafter"/>
</dbReference>
<feature type="region of interest" description="Disordered" evidence="3">
    <location>
        <begin position="989"/>
        <end position="1035"/>
    </location>
</feature>
<accession>A0AAN6GRK2</accession>
<feature type="region of interest" description="Disordered" evidence="3">
    <location>
        <begin position="218"/>
        <end position="249"/>
    </location>
</feature>
<reference evidence="6" key="1">
    <citation type="journal article" date="2023" name="PhytoFront">
        <title>Draft Genome Resources of Seven Strains of Tilletia horrida, Causal Agent of Kernel Smut of Rice.</title>
        <authorList>
            <person name="Khanal S."/>
            <person name="Antony Babu S."/>
            <person name="Zhou X.G."/>
        </authorList>
    </citation>
    <scope>NUCLEOTIDE SEQUENCE</scope>
    <source>
        <strain evidence="6">TX6</strain>
    </source>
</reference>
<comment type="caution">
    <text evidence="6">The sequence shown here is derived from an EMBL/GenBank/DDBJ whole genome shotgun (WGS) entry which is preliminary data.</text>
</comment>
<dbReference type="InterPro" id="IPR055236">
    <property type="entry name" value="EVH1_PP4R3"/>
</dbReference>
<dbReference type="InterPro" id="IPR011993">
    <property type="entry name" value="PH-like_dom_sf"/>
</dbReference>
<evidence type="ECO:0000313" key="6">
    <source>
        <dbReference type="EMBL" id="KAK0547392.1"/>
    </source>
</evidence>
<feature type="compositionally biased region" description="Polar residues" evidence="3">
    <location>
        <begin position="1085"/>
        <end position="1094"/>
    </location>
</feature>
<dbReference type="GO" id="GO:0072542">
    <property type="term" value="F:protein phosphatase activator activity"/>
    <property type="evidence" value="ECO:0007669"/>
    <property type="project" value="TreeGrafter"/>
</dbReference>
<dbReference type="Pfam" id="PF22972">
    <property type="entry name" value="EVH1_PP4R3"/>
    <property type="match status" value="1"/>
</dbReference>
<dbReference type="GO" id="GO:0006974">
    <property type="term" value="P:DNA damage response"/>
    <property type="evidence" value="ECO:0007669"/>
    <property type="project" value="TreeGrafter"/>
</dbReference>
<evidence type="ECO:0000313" key="7">
    <source>
        <dbReference type="Proteomes" id="UP001176517"/>
    </source>
</evidence>
<dbReference type="Proteomes" id="UP001176517">
    <property type="component" value="Unassembled WGS sequence"/>
</dbReference>
<dbReference type="EMBL" id="JAPDMZ010000163">
    <property type="protein sequence ID" value="KAK0547392.1"/>
    <property type="molecule type" value="Genomic_DNA"/>
</dbReference>
<feature type="compositionally biased region" description="Acidic residues" evidence="3">
    <location>
        <begin position="1075"/>
        <end position="1084"/>
    </location>
</feature>
<feature type="compositionally biased region" description="Low complexity" evidence="3">
    <location>
        <begin position="1285"/>
        <end position="1296"/>
    </location>
</feature>
<organism evidence="6 7">
    <name type="scientific">Tilletia horrida</name>
    <dbReference type="NCBI Taxonomy" id="155126"/>
    <lineage>
        <taxon>Eukaryota</taxon>
        <taxon>Fungi</taxon>
        <taxon>Dikarya</taxon>
        <taxon>Basidiomycota</taxon>
        <taxon>Ustilaginomycotina</taxon>
        <taxon>Exobasidiomycetes</taxon>
        <taxon>Tilletiales</taxon>
        <taxon>Tilletiaceae</taxon>
        <taxon>Tilletia</taxon>
    </lineage>
</organism>
<dbReference type="SUPFAM" id="SSF48371">
    <property type="entry name" value="ARM repeat"/>
    <property type="match status" value="1"/>
</dbReference>
<keyword evidence="7" id="KW-1185">Reference proteome</keyword>
<dbReference type="Gene3D" id="2.30.29.30">
    <property type="entry name" value="Pleckstrin-homology domain (PH domain)/Phosphotyrosine-binding domain (PTB)"/>
    <property type="match status" value="2"/>
</dbReference>
<comment type="subcellular location">
    <subcellularLocation>
        <location evidence="1">Nucleus</location>
    </subcellularLocation>
</comment>
<feature type="region of interest" description="Disordered" evidence="3">
    <location>
        <begin position="419"/>
        <end position="444"/>
    </location>
</feature>
<dbReference type="PANTHER" id="PTHR23318">
    <property type="entry name" value="ATP SYNTHASE GAMMA-RELATED"/>
    <property type="match status" value="1"/>
</dbReference>
<feature type="region of interest" description="Disordered" evidence="3">
    <location>
        <begin position="1196"/>
        <end position="1296"/>
    </location>
</feature>
<evidence type="ECO:0000259" key="5">
    <source>
        <dbReference type="Pfam" id="PF22972"/>
    </source>
</evidence>
<feature type="compositionally biased region" description="Low complexity" evidence="3">
    <location>
        <begin position="1059"/>
        <end position="1069"/>
    </location>
</feature>